<evidence type="ECO:0000313" key="3">
    <source>
        <dbReference type="Proteomes" id="UP000622687"/>
    </source>
</evidence>
<keyword evidence="1" id="KW-0812">Transmembrane</keyword>
<accession>A0A934HWW8</accession>
<reference evidence="2" key="1">
    <citation type="submission" date="2020-12" db="EMBL/GenBank/DDBJ databases">
        <title>Clostridium thailandense sp. nov., a novel acetogenic bacterium isolated from peat land soil in Thailand.</title>
        <authorList>
            <person name="Chaikitkaew S."/>
            <person name="Birkeland N.K."/>
        </authorList>
    </citation>
    <scope>NUCLEOTIDE SEQUENCE</scope>
    <source>
        <strain evidence="2">DSM 17425</strain>
    </source>
</reference>
<evidence type="ECO:0000313" key="2">
    <source>
        <dbReference type="EMBL" id="MBI6871855.1"/>
    </source>
</evidence>
<name>A0A934HWW8_9CLOT</name>
<dbReference type="EMBL" id="JAEEGB010000005">
    <property type="protein sequence ID" value="MBI6871855.1"/>
    <property type="molecule type" value="Genomic_DNA"/>
</dbReference>
<evidence type="ECO:0000256" key="1">
    <source>
        <dbReference type="SAM" id="Phobius"/>
    </source>
</evidence>
<organism evidence="2 3">
    <name type="scientific">Clostridium aciditolerans</name>
    <dbReference type="NCBI Taxonomy" id="339861"/>
    <lineage>
        <taxon>Bacteria</taxon>
        <taxon>Bacillati</taxon>
        <taxon>Bacillota</taxon>
        <taxon>Clostridia</taxon>
        <taxon>Eubacteriales</taxon>
        <taxon>Clostridiaceae</taxon>
        <taxon>Clostridium</taxon>
    </lineage>
</organism>
<dbReference type="Proteomes" id="UP000622687">
    <property type="component" value="Unassembled WGS sequence"/>
</dbReference>
<protein>
    <submittedName>
        <fullName evidence="2">Uncharacterized protein</fullName>
    </submittedName>
</protein>
<feature type="transmembrane region" description="Helical" evidence="1">
    <location>
        <begin position="45"/>
        <end position="66"/>
    </location>
</feature>
<keyword evidence="3" id="KW-1185">Reference proteome</keyword>
<sequence>MFSFARKSISGWIVSFTLLILFFLYKENINPEKTNSNEFGKYTSIIGIAISIIVVSYLCFNVGFIFKISLNI</sequence>
<feature type="transmembrane region" description="Helical" evidence="1">
    <location>
        <begin position="9"/>
        <end position="25"/>
    </location>
</feature>
<comment type="caution">
    <text evidence="2">The sequence shown here is derived from an EMBL/GenBank/DDBJ whole genome shotgun (WGS) entry which is preliminary data.</text>
</comment>
<keyword evidence="1" id="KW-1133">Transmembrane helix</keyword>
<dbReference type="RefSeq" id="WP_211141293.1">
    <property type="nucleotide sequence ID" value="NZ_JAEEGB010000005.1"/>
</dbReference>
<gene>
    <name evidence="2" type="ORF">I6U51_03935</name>
</gene>
<keyword evidence="1" id="KW-0472">Membrane</keyword>
<dbReference type="AlphaFoldDB" id="A0A934HWW8"/>
<proteinExistence type="predicted"/>